<comment type="caution">
    <text evidence="1">The sequence shown here is derived from an EMBL/GenBank/DDBJ whole genome shotgun (WGS) entry which is preliminary data.</text>
</comment>
<dbReference type="EMBL" id="JAQYXL010000001">
    <property type="protein sequence ID" value="MEN3230244.1"/>
    <property type="molecule type" value="Genomic_DNA"/>
</dbReference>
<organism evidence="1 2">
    <name type="scientific">Methylorubrum rhodesianum</name>
    <dbReference type="NCBI Taxonomy" id="29427"/>
    <lineage>
        <taxon>Bacteria</taxon>
        <taxon>Pseudomonadati</taxon>
        <taxon>Pseudomonadota</taxon>
        <taxon>Alphaproteobacteria</taxon>
        <taxon>Hyphomicrobiales</taxon>
        <taxon>Methylobacteriaceae</taxon>
        <taxon>Methylorubrum</taxon>
    </lineage>
</organism>
<accession>A0ABU9ZH44</accession>
<reference evidence="1 2" key="1">
    <citation type="journal article" date="2023" name="PLoS ONE">
        <title>Complete genome assembly of Hawai'i environmental nontuberculous mycobacteria reveals unexpected co-isolation with methylobacteria.</title>
        <authorList>
            <person name="Hendrix J."/>
            <person name="Epperson L.E."/>
            <person name="Tong E.I."/>
            <person name="Chan Y.L."/>
            <person name="Hasan N.A."/>
            <person name="Dawrs S.N."/>
            <person name="Norton G.J."/>
            <person name="Virdi R."/>
            <person name="Crooks J.L."/>
            <person name="Chan E.D."/>
            <person name="Honda J.R."/>
            <person name="Strong M."/>
        </authorList>
    </citation>
    <scope>NUCLEOTIDE SEQUENCE [LARGE SCALE GENOMIC DNA]</scope>
    <source>
        <strain evidence="1 2">NJH_HI01</strain>
    </source>
</reference>
<protein>
    <submittedName>
        <fullName evidence="1">Uncharacterized protein</fullName>
    </submittedName>
</protein>
<evidence type="ECO:0000313" key="1">
    <source>
        <dbReference type="EMBL" id="MEN3230244.1"/>
    </source>
</evidence>
<evidence type="ECO:0000313" key="2">
    <source>
        <dbReference type="Proteomes" id="UP001404845"/>
    </source>
</evidence>
<sequence>MAKSVDCRIVDMPDGRFAVIAVMASGKVFRRKALPTLEAAEDAVECLREVMAACGAPVVAEVSARLGERIGVRAGQAAGGGGA</sequence>
<gene>
    <name evidence="1" type="ORF">PUR21_21815</name>
</gene>
<proteinExistence type="predicted"/>
<dbReference type="Proteomes" id="UP001404845">
    <property type="component" value="Unassembled WGS sequence"/>
</dbReference>
<keyword evidence="2" id="KW-1185">Reference proteome</keyword>
<name>A0ABU9ZH44_9HYPH</name>
<dbReference type="RefSeq" id="WP_345971660.1">
    <property type="nucleotide sequence ID" value="NZ_JAQYXL010000001.1"/>
</dbReference>